<evidence type="ECO:0000256" key="2">
    <source>
        <dbReference type="SAM" id="Phobius"/>
    </source>
</evidence>
<dbReference type="KEGG" id="kcm:ABWK59_30315"/>
<feature type="region of interest" description="Disordered" evidence="1">
    <location>
        <begin position="95"/>
        <end position="115"/>
    </location>
</feature>
<evidence type="ECO:0000313" key="3">
    <source>
        <dbReference type="EMBL" id="XCM82903.1"/>
    </source>
</evidence>
<evidence type="ECO:0000256" key="1">
    <source>
        <dbReference type="SAM" id="MobiDB-lite"/>
    </source>
</evidence>
<proteinExistence type="predicted"/>
<dbReference type="EMBL" id="CP159872">
    <property type="protein sequence ID" value="XCM82903.1"/>
    <property type="molecule type" value="Genomic_DNA"/>
</dbReference>
<dbReference type="AlphaFoldDB" id="A0AAU8K6L9"/>
<accession>A0AAU8K6L9</accession>
<feature type="transmembrane region" description="Helical" evidence="2">
    <location>
        <begin position="6"/>
        <end position="26"/>
    </location>
</feature>
<sequence length="115" mass="12348">MLEVTAVGALQGGAAGLVALIVLLILRGNLVPRSVLDDVRADRDARLAELAAERDTWREAHKVSEEARHVAQDQAGELLELSRTADYFLRSLPRAGEVTNGPDTKVDETPALPAP</sequence>
<keyword evidence="2" id="KW-1133">Transmembrane helix</keyword>
<keyword evidence="2" id="KW-0472">Membrane</keyword>
<reference evidence="3" key="1">
    <citation type="submission" date="2024-06" db="EMBL/GenBank/DDBJ databases">
        <title>The genome sequences of Kitasatospora sp. strain HUAS MG31.</title>
        <authorList>
            <person name="Mo P."/>
        </authorList>
    </citation>
    <scope>NUCLEOTIDE SEQUENCE</scope>
    <source>
        <strain evidence="3">HUAS MG31</strain>
    </source>
</reference>
<organism evidence="3">
    <name type="scientific">Kitasatospora camelliae</name>
    <dbReference type="NCBI Taxonomy" id="3156397"/>
    <lineage>
        <taxon>Bacteria</taxon>
        <taxon>Bacillati</taxon>
        <taxon>Actinomycetota</taxon>
        <taxon>Actinomycetes</taxon>
        <taxon>Kitasatosporales</taxon>
        <taxon>Streptomycetaceae</taxon>
        <taxon>Kitasatospora</taxon>
    </lineage>
</organism>
<name>A0AAU8K6L9_9ACTN</name>
<dbReference type="RefSeq" id="WP_354643837.1">
    <property type="nucleotide sequence ID" value="NZ_CP159872.1"/>
</dbReference>
<gene>
    <name evidence="3" type="ORF">ABWK59_30315</name>
</gene>
<keyword evidence="2" id="KW-0812">Transmembrane</keyword>
<protein>
    <submittedName>
        <fullName evidence="3">Uncharacterized protein</fullName>
    </submittedName>
</protein>